<comment type="caution">
    <text evidence="1">The sequence shown here is derived from an EMBL/GenBank/DDBJ whole genome shotgun (WGS) entry which is preliminary data.</text>
</comment>
<sequence length="221" mass="25241">MCSKVNHAQGDRHPTAIKELVVETCGYPRGSAARQKGLTQLIRLMGQRLWHTSDAYYGDALQQTWIYFCRNLCEATTGRAYDPEIASPVTWLNAYLKRRLQDFQIAENKQRATTAISRSRADESDLLDPIDCLPAPPDIPPWLDQVRGWAEADKDKELSQVCISQHPEVTARLLILKRLPPETPWKVLAQEHQISVGTLSSFYQRQCLTRLRDYGRSQGYL</sequence>
<gene>
    <name evidence="1" type="ORF">DCF25_18690</name>
</gene>
<name>A0A2W4TY71_9CYAN</name>
<dbReference type="AlphaFoldDB" id="A0A2W4TY71"/>
<organism evidence="1 2">
    <name type="scientific">Leptolyngbya foveolarum</name>
    <dbReference type="NCBI Taxonomy" id="47253"/>
    <lineage>
        <taxon>Bacteria</taxon>
        <taxon>Bacillati</taxon>
        <taxon>Cyanobacteriota</taxon>
        <taxon>Cyanophyceae</taxon>
        <taxon>Leptolyngbyales</taxon>
        <taxon>Leptolyngbyaceae</taxon>
        <taxon>Leptolyngbya group</taxon>
        <taxon>Leptolyngbya</taxon>
    </lineage>
</organism>
<proteinExistence type="predicted"/>
<dbReference type="Proteomes" id="UP000249354">
    <property type="component" value="Unassembled WGS sequence"/>
</dbReference>
<dbReference type="EMBL" id="QBMC01000168">
    <property type="protein sequence ID" value="PZO11837.1"/>
    <property type="molecule type" value="Genomic_DNA"/>
</dbReference>
<evidence type="ECO:0008006" key="3">
    <source>
        <dbReference type="Google" id="ProtNLM"/>
    </source>
</evidence>
<accession>A0A2W4TY71</accession>
<protein>
    <recommendedName>
        <fullName evidence="3">Sigma-70 family RNA polymerase sigma factor</fullName>
    </recommendedName>
</protein>
<reference evidence="2" key="1">
    <citation type="submission" date="2018-04" db="EMBL/GenBank/DDBJ databases">
        <authorList>
            <person name="Cornet L."/>
        </authorList>
    </citation>
    <scope>NUCLEOTIDE SEQUENCE [LARGE SCALE GENOMIC DNA]</scope>
</reference>
<reference evidence="1 2" key="2">
    <citation type="submission" date="2018-06" db="EMBL/GenBank/DDBJ databases">
        <title>Metagenomic assembly of (sub)arctic Cyanobacteria and their associated microbiome from non-axenic cultures.</title>
        <authorList>
            <person name="Baurain D."/>
        </authorList>
    </citation>
    <scope>NUCLEOTIDE SEQUENCE [LARGE SCALE GENOMIC DNA]</scope>
    <source>
        <strain evidence="1">ULC129bin1</strain>
    </source>
</reference>
<evidence type="ECO:0000313" key="2">
    <source>
        <dbReference type="Proteomes" id="UP000249354"/>
    </source>
</evidence>
<evidence type="ECO:0000313" key="1">
    <source>
        <dbReference type="EMBL" id="PZO11837.1"/>
    </source>
</evidence>